<dbReference type="Pfam" id="PF17136">
    <property type="entry name" value="ribosomal_L24"/>
    <property type="match status" value="1"/>
</dbReference>
<comment type="function">
    <text evidence="5">One of the proteins that surrounds the polypeptide exit tunnel on the outside of the subunit.</text>
</comment>
<dbReference type="InterPro" id="IPR008991">
    <property type="entry name" value="Translation_prot_SH3-like_sf"/>
</dbReference>
<reference evidence="8 9" key="1">
    <citation type="submission" date="2024-01" db="EMBL/GenBank/DDBJ databases">
        <title>Niabella digestum sp. nov., isolated from waste digestion system.</title>
        <authorList>
            <person name="Zhang L."/>
        </authorList>
    </citation>
    <scope>NUCLEOTIDE SEQUENCE [LARGE SCALE GENOMIC DNA]</scope>
    <source>
        <strain evidence="8 9">A18</strain>
    </source>
</reference>
<evidence type="ECO:0000259" key="7">
    <source>
        <dbReference type="Pfam" id="PF17136"/>
    </source>
</evidence>
<comment type="subunit">
    <text evidence="5">Part of the 50S ribosomal subunit.</text>
</comment>
<name>A0ABU7REY7_9BACT</name>
<keyword evidence="5" id="KW-0699">rRNA-binding</keyword>
<dbReference type="PANTHER" id="PTHR12903">
    <property type="entry name" value="MITOCHONDRIAL RIBOSOMAL PROTEIN L24"/>
    <property type="match status" value="1"/>
</dbReference>
<dbReference type="InterPro" id="IPR041988">
    <property type="entry name" value="Ribosomal_uL24_KOW"/>
</dbReference>
<evidence type="ECO:0000313" key="9">
    <source>
        <dbReference type="Proteomes" id="UP001357452"/>
    </source>
</evidence>
<feature type="domain" description="Large ribosomal subunit protein uL24 C-terminal" evidence="7">
    <location>
        <begin position="48"/>
        <end position="110"/>
    </location>
</feature>
<dbReference type="InterPro" id="IPR057264">
    <property type="entry name" value="Ribosomal_uL24_C"/>
</dbReference>
<sequence length="111" mass="12394">MSNRFRPKYNIKKGDQVVVIAGADKDRSNPRLVKEVLVDEGKVVVEGVNIKTRHTKPSAQNTRGGIIKKEAPIHISNVMLWDPKAKAPTRVKRVRENGKTARVSKKSGEKL</sequence>
<dbReference type="InterPro" id="IPR003256">
    <property type="entry name" value="Ribosomal_uL24"/>
</dbReference>
<evidence type="ECO:0000256" key="5">
    <source>
        <dbReference type="HAMAP-Rule" id="MF_01326"/>
    </source>
</evidence>
<accession>A0ABU7REY7</accession>
<protein>
    <recommendedName>
        <fullName evidence="4 5">Large ribosomal subunit protein uL24</fullName>
    </recommendedName>
</protein>
<gene>
    <name evidence="5 8" type="primary">rplX</name>
    <name evidence="8" type="ORF">V2H41_04580</name>
</gene>
<evidence type="ECO:0000256" key="1">
    <source>
        <dbReference type="ARBA" id="ARBA00010618"/>
    </source>
</evidence>
<dbReference type="SUPFAM" id="SSF50104">
    <property type="entry name" value="Translation proteins SH3-like domain"/>
    <property type="match status" value="1"/>
</dbReference>
<dbReference type="Gene3D" id="2.30.30.30">
    <property type="match status" value="1"/>
</dbReference>
<dbReference type="EMBL" id="JAZGLY010000002">
    <property type="protein sequence ID" value="MEE6186544.1"/>
    <property type="molecule type" value="Genomic_DNA"/>
</dbReference>
<evidence type="ECO:0000313" key="8">
    <source>
        <dbReference type="EMBL" id="MEE6186544.1"/>
    </source>
</evidence>
<evidence type="ECO:0000256" key="6">
    <source>
        <dbReference type="SAM" id="MobiDB-lite"/>
    </source>
</evidence>
<dbReference type="InterPro" id="IPR014722">
    <property type="entry name" value="Rib_uL2_dom2"/>
</dbReference>
<dbReference type="RefSeq" id="WP_330973952.1">
    <property type="nucleotide sequence ID" value="NZ_JAZGLY010000002.1"/>
</dbReference>
<comment type="function">
    <text evidence="5">One of two assembly initiator proteins, it binds directly to the 5'-end of the 23S rRNA, where it nucleates assembly of the 50S subunit.</text>
</comment>
<dbReference type="Proteomes" id="UP001357452">
    <property type="component" value="Unassembled WGS sequence"/>
</dbReference>
<comment type="similarity">
    <text evidence="1 5">Belongs to the universal ribosomal protein uL24 family.</text>
</comment>
<dbReference type="GO" id="GO:0005840">
    <property type="term" value="C:ribosome"/>
    <property type="evidence" value="ECO:0007669"/>
    <property type="project" value="UniProtKB-KW"/>
</dbReference>
<dbReference type="CDD" id="cd06089">
    <property type="entry name" value="KOW_RPL26"/>
    <property type="match status" value="1"/>
</dbReference>
<dbReference type="NCBIfam" id="TIGR01079">
    <property type="entry name" value="rplX_bact"/>
    <property type="match status" value="1"/>
</dbReference>
<feature type="region of interest" description="Disordered" evidence="6">
    <location>
        <begin position="89"/>
        <end position="111"/>
    </location>
</feature>
<organism evidence="8 9">
    <name type="scientific">Niabella digestorum</name>
    <dbReference type="NCBI Taxonomy" id="3117701"/>
    <lineage>
        <taxon>Bacteria</taxon>
        <taxon>Pseudomonadati</taxon>
        <taxon>Bacteroidota</taxon>
        <taxon>Chitinophagia</taxon>
        <taxon>Chitinophagales</taxon>
        <taxon>Chitinophagaceae</taxon>
        <taxon>Niabella</taxon>
    </lineage>
</organism>
<keyword evidence="3 5" id="KW-0687">Ribonucleoprotein</keyword>
<evidence type="ECO:0000256" key="4">
    <source>
        <dbReference type="ARBA" id="ARBA00035206"/>
    </source>
</evidence>
<keyword evidence="2 5" id="KW-0689">Ribosomal protein</keyword>
<keyword evidence="5" id="KW-0694">RNA-binding</keyword>
<evidence type="ECO:0000256" key="2">
    <source>
        <dbReference type="ARBA" id="ARBA00022980"/>
    </source>
</evidence>
<dbReference type="HAMAP" id="MF_01326_B">
    <property type="entry name" value="Ribosomal_uL24_B"/>
    <property type="match status" value="1"/>
</dbReference>
<proteinExistence type="inferred from homology"/>
<keyword evidence="9" id="KW-1185">Reference proteome</keyword>
<comment type="caution">
    <text evidence="8">The sequence shown here is derived from an EMBL/GenBank/DDBJ whole genome shotgun (WGS) entry which is preliminary data.</text>
</comment>
<evidence type="ECO:0000256" key="3">
    <source>
        <dbReference type="ARBA" id="ARBA00023274"/>
    </source>
</evidence>